<evidence type="ECO:0000256" key="2">
    <source>
        <dbReference type="ARBA" id="ARBA00022651"/>
    </source>
</evidence>
<protein>
    <recommendedName>
        <fullName evidence="9">Family 43 glycosylhydrolase</fullName>
    </recommendedName>
</protein>
<dbReference type="AlphaFoldDB" id="A0A0K8J7R1"/>
<evidence type="ECO:0000256" key="5">
    <source>
        <dbReference type="ARBA" id="ARBA00023295"/>
    </source>
</evidence>
<proteinExistence type="inferred from homology"/>
<keyword evidence="2" id="KW-0858">Xylan degradation</keyword>
<organism evidence="7 8">
    <name type="scientific">Herbinix luporum</name>
    <dbReference type="NCBI Taxonomy" id="1679721"/>
    <lineage>
        <taxon>Bacteria</taxon>
        <taxon>Bacillati</taxon>
        <taxon>Bacillota</taxon>
        <taxon>Clostridia</taxon>
        <taxon>Lachnospirales</taxon>
        <taxon>Lachnospiraceae</taxon>
        <taxon>Herbinix</taxon>
    </lineage>
</organism>
<evidence type="ECO:0000256" key="4">
    <source>
        <dbReference type="ARBA" id="ARBA00023277"/>
    </source>
</evidence>
<dbReference type="RefSeq" id="WP_058258620.1">
    <property type="nucleotide sequence ID" value="NZ_DUPS01000011.1"/>
</dbReference>
<dbReference type="PANTHER" id="PTHR43772">
    <property type="entry name" value="ENDO-1,4-BETA-XYLANASE"/>
    <property type="match status" value="1"/>
</dbReference>
<dbReference type="InterPro" id="IPR006710">
    <property type="entry name" value="Glyco_hydro_43"/>
</dbReference>
<reference evidence="8" key="1">
    <citation type="submission" date="2015-09" db="EMBL/GenBank/DDBJ databases">
        <authorList>
            <person name="Wibberg D."/>
        </authorList>
    </citation>
    <scope>NUCLEOTIDE SEQUENCE [LARGE SCALE GENOMIC DNA]</scope>
    <source>
        <strain evidence="8">SD1D</strain>
    </source>
</reference>
<dbReference type="Proteomes" id="UP000196053">
    <property type="component" value="Chromosome I"/>
</dbReference>
<dbReference type="GO" id="GO:0045493">
    <property type="term" value="P:xylan catabolic process"/>
    <property type="evidence" value="ECO:0007669"/>
    <property type="project" value="UniProtKB-KW"/>
</dbReference>
<keyword evidence="5 6" id="KW-0326">Glycosidase</keyword>
<dbReference type="OrthoDB" id="9801455at2"/>
<evidence type="ECO:0008006" key="9">
    <source>
        <dbReference type="Google" id="ProtNLM"/>
    </source>
</evidence>
<evidence type="ECO:0000256" key="6">
    <source>
        <dbReference type="RuleBase" id="RU361187"/>
    </source>
</evidence>
<accession>A0A0K8J7R1</accession>
<gene>
    <name evidence="7" type="ORF">SD1D_1826</name>
</gene>
<evidence type="ECO:0000313" key="7">
    <source>
        <dbReference type="EMBL" id="CUH93368.1"/>
    </source>
</evidence>
<keyword evidence="3 6" id="KW-0378">Hydrolase</keyword>
<dbReference type="CDD" id="cd08982">
    <property type="entry name" value="GH43-like"/>
    <property type="match status" value="1"/>
</dbReference>
<dbReference type="SUPFAM" id="SSF49785">
    <property type="entry name" value="Galactose-binding domain-like"/>
    <property type="match status" value="1"/>
</dbReference>
<dbReference type="Gene3D" id="2.60.120.260">
    <property type="entry name" value="Galactose-binding domain-like"/>
    <property type="match status" value="1"/>
</dbReference>
<dbReference type="Gene3D" id="2.115.10.20">
    <property type="entry name" value="Glycosyl hydrolase domain, family 43"/>
    <property type="match status" value="1"/>
</dbReference>
<sequence length="564" mass="65076">MDYICNPINMEYKYQFIDQKGKLSLSREAADPSIILFKEKYYLFPSMTKGFLVSHNLTEWEFHPLKNVPVYDYAPDVRVIGDYIYFSASKWDANCSFYRSTDPINKGFEEIPGTFPFWDPNLFVDDDGKIYFYWGCSDVTPIYGVELNPQDMTPMTEPVELIFSNIHKYGFERRGEDHKALNSEGESTAPYIEGPWMDKYKGKYYLQYAFPGTEFNIYGDGVYISDSPLGPFKLAKNNPFSYKPGGFIPGAGHGSTLKDKKGNWWHLATMRISVNHPFERRLGIWPAGFDKEGELFCNQRYGDWPMKVENLMEPWKKPDWMLLSYNKPCRASSYVEGREPKFATDENVQTWWRAAGNKSGQWIEIDLLDCLDVRAIQINFADEIDEPKLPEGKSLIGDMPRYIDEKKYYTRWILEASIDGEEYFVIEDKSKAETDLAHDFIVREEGLKARYIKCTIMEVPYNQNPCISGLRIFGLGKGPLPAKSDIITTEFISDLDLLVKWKDVKATGYNVLWGYAQDKLYHSYMVFGKNKLTIGALIKDQAIFVRVDAFNEVGITEGDVIKVK</sequence>
<dbReference type="SUPFAM" id="SSF75005">
    <property type="entry name" value="Arabinanase/levansucrase/invertase"/>
    <property type="match status" value="1"/>
</dbReference>
<evidence type="ECO:0000313" key="8">
    <source>
        <dbReference type="Proteomes" id="UP000196053"/>
    </source>
</evidence>
<dbReference type="InterPro" id="IPR023296">
    <property type="entry name" value="Glyco_hydro_beta-prop_sf"/>
</dbReference>
<name>A0A0K8J7R1_9FIRM</name>
<dbReference type="InterPro" id="IPR052176">
    <property type="entry name" value="Glycosyl_Hydrlase_43_Enz"/>
</dbReference>
<comment type="similarity">
    <text evidence="1 6">Belongs to the glycosyl hydrolase 43 family.</text>
</comment>
<evidence type="ECO:0000256" key="3">
    <source>
        <dbReference type="ARBA" id="ARBA00022801"/>
    </source>
</evidence>
<evidence type="ECO:0000256" key="1">
    <source>
        <dbReference type="ARBA" id="ARBA00009865"/>
    </source>
</evidence>
<dbReference type="PANTHER" id="PTHR43772:SF2">
    <property type="entry name" value="PUTATIVE (AFU_ORTHOLOGUE AFUA_2G04480)-RELATED"/>
    <property type="match status" value="1"/>
</dbReference>
<dbReference type="KEGG" id="hsd:SD1D_1826"/>
<keyword evidence="2" id="KW-0624">Polysaccharide degradation</keyword>
<dbReference type="EMBL" id="LN879430">
    <property type="protein sequence ID" value="CUH93368.1"/>
    <property type="molecule type" value="Genomic_DNA"/>
</dbReference>
<dbReference type="InterPro" id="IPR008979">
    <property type="entry name" value="Galactose-bd-like_sf"/>
</dbReference>
<dbReference type="Pfam" id="PF04616">
    <property type="entry name" value="Glyco_hydro_43"/>
    <property type="match status" value="1"/>
</dbReference>
<dbReference type="GO" id="GO:0004553">
    <property type="term" value="F:hydrolase activity, hydrolyzing O-glycosyl compounds"/>
    <property type="evidence" value="ECO:0007669"/>
    <property type="project" value="InterPro"/>
</dbReference>
<keyword evidence="8" id="KW-1185">Reference proteome</keyword>
<keyword evidence="4" id="KW-0119">Carbohydrate metabolism</keyword>